<evidence type="ECO:0000256" key="9">
    <source>
        <dbReference type="ARBA" id="ARBA00023102"/>
    </source>
</evidence>
<keyword evidence="7 12" id="KW-0521">NADP</keyword>
<dbReference type="FunFam" id="3.40.50.720:FF:000006">
    <property type="entry name" value="Bifunctional protein FolD"/>
    <property type="match status" value="1"/>
</dbReference>
<dbReference type="InterPro" id="IPR046346">
    <property type="entry name" value="Aminoacid_DH-like_N_sf"/>
</dbReference>
<evidence type="ECO:0000256" key="2">
    <source>
        <dbReference type="ARBA" id="ARBA00011738"/>
    </source>
</evidence>
<evidence type="ECO:0000256" key="7">
    <source>
        <dbReference type="ARBA" id="ARBA00022857"/>
    </source>
</evidence>
<feature type="domain" description="Tetrahydrofolate dehydrogenase/cyclohydrolase catalytic" evidence="13">
    <location>
        <begin position="6"/>
        <end position="121"/>
    </location>
</feature>
<comment type="caution">
    <text evidence="12">Lacks conserved residue(s) required for the propagation of feature annotation.</text>
</comment>
<gene>
    <name evidence="12 15" type="primary">folD</name>
    <name evidence="15" type="ORF">HF682_09640</name>
</gene>
<dbReference type="GO" id="GO:0000105">
    <property type="term" value="P:L-histidine biosynthetic process"/>
    <property type="evidence" value="ECO:0007669"/>
    <property type="project" value="UniProtKB-KW"/>
</dbReference>
<comment type="function">
    <text evidence="12">Catalyzes the oxidation of 5,10-methylenetetrahydrofolate to 5,10-methenyltetrahydrofolate and then the hydrolysis of 5,10-methenyltetrahydrofolate to 10-formyltetrahydrofolate.</text>
</comment>
<reference evidence="15 16" key="1">
    <citation type="submission" date="2020-04" db="EMBL/GenBank/DDBJ databases">
        <title>Draft genome of Leeia sp. IMCC25680.</title>
        <authorList>
            <person name="Song J."/>
            <person name="Cho J.-C."/>
        </authorList>
    </citation>
    <scope>NUCLEOTIDE SEQUENCE [LARGE SCALE GENOMIC DNA]</scope>
    <source>
        <strain evidence="15 16">IMCC25680</strain>
    </source>
</reference>
<evidence type="ECO:0000256" key="3">
    <source>
        <dbReference type="ARBA" id="ARBA00022563"/>
    </source>
</evidence>
<evidence type="ECO:0000256" key="12">
    <source>
        <dbReference type="HAMAP-Rule" id="MF_01576"/>
    </source>
</evidence>
<keyword evidence="11 12" id="KW-0511">Multifunctional enzyme</keyword>
<comment type="caution">
    <text evidence="15">The sequence shown here is derived from an EMBL/GenBank/DDBJ whole genome shotgun (WGS) entry which is preliminary data.</text>
</comment>
<evidence type="ECO:0000256" key="1">
    <source>
        <dbReference type="ARBA" id="ARBA00004777"/>
    </source>
</evidence>
<dbReference type="CDD" id="cd01080">
    <property type="entry name" value="NAD_bind_m-THF_DH_Cyclohyd"/>
    <property type="match status" value="1"/>
</dbReference>
<feature type="domain" description="Tetrahydrofolate dehydrogenase/cyclohydrolase NAD(P)-binding" evidence="14">
    <location>
        <begin position="140"/>
        <end position="279"/>
    </location>
</feature>
<name>A0A847SE18_9NEIS</name>
<evidence type="ECO:0000256" key="5">
    <source>
        <dbReference type="ARBA" id="ARBA00022755"/>
    </source>
</evidence>
<dbReference type="HAMAP" id="MF_01576">
    <property type="entry name" value="THF_DHG_CYH"/>
    <property type="match status" value="1"/>
</dbReference>
<comment type="similarity">
    <text evidence="12">Belongs to the tetrahydrofolate dehydrogenase/cyclohydrolase family.</text>
</comment>
<evidence type="ECO:0000256" key="8">
    <source>
        <dbReference type="ARBA" id="ARBA00023002"/>
    </source>
</evidence>
<keyword evidence="9 12" id="KW-0368">Histidine biosynthesis</keyword>
<dbReference type="NCBIfam" id="NF010783">
    <property type="entry name" value="PRK14186.1"/>
    <property type="match status" value="1"/>
</dbReference>
<dbReference type="Pfam" id="PF02882">
    <property type="entry name" value="THF_DHG_CYH_C"/>
    <property type="match status" value="1"/>
</dbReference>
<dbReference type="EMBL" id="JABAIM010000002">
    <property type="protein sequence ID" value="NLR75418.1"/>
    <property type="molecule type" value="Genomic_DNA"/>
</dbReference>
<organism evidence="15 16">
    <name type="scientific">Leeia aquatica</name>
    <dbReference type="NCBI Taxonomy" id="2725557"/>
    <lineage>
        <taxon>Bacteria</taxon>
        <taxon>Pseudomonadati</taxon>
        <taxon>Pseudomonadota</taxon>
        <taxon>Betaproteobacteria</taxon>
        <taxon>Neisseriales</taxon>
        <taxon>Leeiaceae</taxon>
        <taxon>Leeia</taxon>
    </lineage>
</organism>
<dbReference type="Gene3D" id="3.40.50.720">
    <property type="entry name" value="NAD(P)-binding Rossmann-like Domain"/>
    <property type="match status" value="1"/>
</dbReference>
<feature type="binding site" evidence="12">
    <location>
        <position position="232"/>
    </location>
    <ligand>
        <name>NADP(+)</name>
        <dbReference type="ChEBI" id="CHEBI:58349"/>
    </ligand>
</feature>
<keyword evidence="5 12" id="KW-0658">Purine biosynthesis</keyword>
<dbReference type="GO" id="GO:0004477">
    <property type="term" value="F:methenyltetrahydrofolate cyclohydrolase activity"/>
    <property type="evidence" value="ECO:0007669"/>
    <property type="project" value="UniProtKB-UniRule"/>
</dbReference>
<dbReference type="InterPro" id="IPR020631">
    <property type="entry name" value="THF_DH/CycHdrlase_NAD-bd_dom"/>
</dbReference>
<dbReference type="GO" id="GO:0005829">
    <property type="term" value="C:cytosol"/>
    <property type="evidence" value="ECO:0007669"/>
    <property type="project" value="TreeGrafter"/>
</dbReference>
<evidence type="ECO:0000259" key="14">
    <source>
        <dbReference type="Pfam" id="PF02882"/>
    </source>
</evidence>
<dbReference type="Gene3D" id="3.40.50.10860">
    <property type="entry name" value="Leucine Dehydrogenase, chain A, domain 1"/>
    <property type="match status" value="1"/>
</dbReference>
<evidence type="ECO:0000256" key="10">
    <source>
        <dbReference type="ARBA" id="ARBA00023167"/>
    </source>
</evidence>
<dbReference type="NCBIfam" id="NF008058">
    <property type="entry name" value="PRK10792.1"/>
    <property type="match status" value="1"/>
</dbReference>
<dbReference type="AlphaFoldDB" id="A0A847SE18"/>
<comment type="catalytic activity">
    <reaction evidence="12">
        <text>(6R)-5,10-methenyltetrahydrofolate + H2O = (6R)-10-formyltetrahydrofolate + H(+)</text>
        <dbReference type="Rhea" id="RHEA:23700"/>
        <dbReference type="ChEBI" id="CHEBI:15377"/>
        <dbReference type="ChEBI" id="CHEBI:15378"/>
        <dbReference type="ChEBI" id="CHEBI:57455"/>
        <dbReference type="ChEBI" id="CHEBI:195366"/>
        <dbReference type="EC" id="3.5.4.9"/>
    </reaction>
</comment>
<keyword evidence="8 12" id="KW-0560">Oxidoreductase</keyword>
<feature type="binding site" evidence="12">
    <location>
        <begin position="166"/>
        <end position="168"/>
    </location>
    <ligand>
        <name>NADP(+)</name>
        <dbReference type="ChEBI" id="CHEBI:58349"/>
    </ligand>
</feature>
<keyword evidence="4 12" id="KW-0028">Amino-acid biosynthesis</keyword>
<keyword evidence="16" id="KW-1185">Reference proteome</keyword>
<evidence type="ECO:0000256" key="6">
    <source>
        <dbReference type="ARBA" id="ARBA00022801"/>
    </source>
</evidence>
<dbReference type="EC" id="3.5.4.9" evidence="12"/>
<dbReference type="GO" id="GO:0006164">
    <property type="term" value="P:purine nucleotide biosynthetic process"/>
    <property type="evidence" value="ECO:0007669"/>
    <property type="project" value="UniProtKB-KW"/>
</dbReference>
<comment type="catalytic activity">
    <reaction evidence="12">
        <text>(6R)-5,10-methylene-5,6,7,8-tetrahydrofolate + NADP(+) = (6R)-5,10-methenyltetrahydrofolate + NADPH</text>
        <dbReference type="Rhea" id="RHEA:22812"/>
        <dbReference type="ChEBI" id="CHEBI:15636"/>
        <dbReference type="ChEBI" id="CHEBI:57455"/>
        <dbReference type="ChEBI" id="CHEBI:57783"/>
        <dbReference type="ChEBI" id="CHEBI:58349"/>
        <dbReference type="EC" id="1.5.1.5"/>
    </reaction>
</comment>
<keyword evidence="6 12" id="KW-0378">Hydrolase</keyword>
<dbReference type="GO" id="GO:0035999">
    <property type="term" value="P:tetrahydrofolate interconversion"/>
    <property type="evidence" value="ECO:0007669"/>
    <property type="project" value="UniProtKB-UniRule"/>
</dbReference>
<comment type="subunit">
    <text evidence="2 12">Homodimer.</text>
</comment>
<dbReference type="Proteomes" id="UP000587991">
    <property type="component" value="Unassembled WGS sequence"/>
</dbReference>
<dbReference type="SUPFAM" id="SSF53223">
    <property type="entry name" value="Aminoacid dehydrogenase-like, N-terminal domain"/>
    <property type="match status" value="1"/>
</dbReference>
<evidence type="ECO:0000313" key="16">
    <source>
        <dbReference type="Proteomes" id="UP000587991"/>
    </source>
</evidence>
<evidence type="ECO:0000259" key="13">
    <source>
        <dbReference type="Pfam" id="PF00763"/>
    </source>
</evidence>
<dbReference type="PRINTS" id="PR00085">
    <property type="entry name" value="THFDHDRGNASE"/>
</dbReference>
<dbReference type="PANTHER" id="PTHR48099:SF5">
    <property type="entry name" value="C-1-TETRAHYDROFOLATE SYNTHASE, CYTOPLASMIC"/>
    <property type="match status" value="1"/>
</dbReference>
<keyword evidence="3 12" id="KW-0554">One-carbon metabolism</keyword>
<dbReference type="SUPFAM" id="SSF51735">
    <property type="entry name" value="NAD(P)-binding Rossmann-fold domains"/>
    <property type="match status" value="1"/>
</dbReference>
<dbReference type="PANTHER" id="PTHR48099">
    <property type="entry name" value="C-1-TETRAHYDROFOLATE SYNTHASE, CYTOPLASMIC-RELATED"/>
    <property type="match status" value="1"/>
</dbReference>
<dbReference type="GO" id="GO:0009086">
    <property type="term" value="P:methionine biosynthetic process"/>
    <property type="evidence" value="ECO:0007669"/>
    <property type="project" value="UniProtKB-KW"/>
</dbReference>
<dbReference type="Pfam" id="PF00763">
    <property type="entry name" value="THF_DHG_CYH"/>
    <property type="match status" value="1"/>
</dbReference>
<dbReference type="InterPro" id="IPR000672">
    <property type="entry name" value="THF_DH/CycHdrlase"/>
</dbReference>
<dbReference type="GO" id="GO:0004488">
    <property type="term" value="F:methylenetetrahydrofolate dehydrogenase (NADP+) activity"/>
    <property type="evidence" value="ECO:0007669"/>
    <property type="project" value="UniProtKB-UniRule"/>
</dbReference>
<evidence type="ECO:0000256" key="4">
    <source>
        <dbReference type="ARBA" id="ARBA00022605"/>
    </source>
</evidence>
<sequence>MSARILDGKAVAARIIEQLAQQTERLTQAGKRPPALAVVLVGEDPASAIYVRSKKQDCAKSGIRSISHELPASTSQEALLALVHSLNADPEVDGILVQLPLPAHIDADAITAAIDPAKDVDGFHSYNIGRLAQKMPTLRPCTPKGMMTLLAETGENLVGKDAVVVGASNIVGRPMALELLMARCTVTICHSATHDLPAKVRGADIVVAAVGRPQFVKGDWIKPGAIVLDVGINRLDDDRITGDIEYEVARERASWITPVPGGVGPMTRASLMENTFIAAGHTL</sequence>
<comment type="pathway">
    <text evidence="1 12">One-carbon metabolism; tetrahydrofolate interconversion.</text>
</comment>
<dbReference type="InterPro" id="IPR020630">
    <property type="entry name" value="THF_DH/CycHdrlase_cat_dom"/>
</dbReference>
<evidence type="ECO:0000313" key="15">
    <source>
        <dbReference type="EMBL" id="NLR75418.1"/>
    </source>
</evidence>
<dbReference type="EC" id="1.5.1.5" evidence="12"/>
<keyword evidence="10 12" id="KW-0486">Methionine biosynthesis</keyword>
<evidence type="ECO:0000256" key="11">
    <source>
        <dbReference type="ARBA" id="ARBA00023268"/>
    </source>
</evidence>
<dbReference type="RefSeq" id="WP_168877089.1">
    <property type="nucleotide sequence ID" value="NZ_JABAIM010000002.1"/>
</dbReference>
<accession>A0A847SE18</accession>
<proteinExistence type="inferred from homology"/>
<dbReference type="InterPro" id="IPR036291">
    <property type="entry name" value="NAD(P)-bd_dom_sf"/>
</dbReference>
<dbReference type="UniPathway" id="UPA00193"/>
<dbReference type="FunFam" id="3.40.50.10860:FF:000005">
    <property type="entry name" value="C-1-tetrahydrofolate synthase, cytoplasmic, putative"/>
    <property type="match status" value="1"/>
</dbReference>
<protein>
    <recommendedName>
        <fullName evidence="12">Bifunctional protein FolD</fullName>
    </recommendedName>
    <domain>
        <recommendedName>
            <fullName evidence="12">Methylenetetrahydrofolate dehydrogenase</fullName>
            <ecNumber evidence="12">1.5.1.5</ecNumber>
        </recommendedName>
    </domain>
    <domain>
        <recommendedName>
            <fullName evidence="12">Methenyltetrahydrofolate cyclohydrolase</fullName>
            <ecNumber evidence="12">3.5.4.9</ecNumber>
        </recommendedName>
    </domain>
</protein>